<protein>
    <submittedName>
        <fullName evidence="1">Uncharacterized protein</fullName>
    </submittedName>
</protein>
<name>A0A9P8XWS6_9PEZI</name>
<dbReference type="RefSeq" id="XP_046006145.1">
    <property type="nucleotide sequence ID" value="XM_046162803.1"/>
</dbReference>
<dbReference type="GeneID" id="70192349"/>
<reference evidence="1" key="1">
    <citation type="journal article" date="2021" name="Nat. Commun.">
        <title>Genetic determinants of endophytism in the Arabidopsis root mycobiome.</title>
        <authorList>
            <person name="Mesny F."/>
            <person name="Miyauchi S."/>
            <person name="Thiergart T."/>
            <person name="Pickel B."/>
            <person name="Atanasova L."/>
            <person name="Karlsson M."/>
            <person name="Huettel B."/>
            <person name="Barry K.W."/>
            <person name="Haridas S."/>
            <person name="Chen C."/>
            <person name="Bauer D."/>
            <person name="Andreopoulos W."/>
            <person name="Pangilinan J."/>
            <person name="LaButti K."/>
            <person name="Riley R."/>
            <person name="Lipzen A."/>
            <person name="Clum A."/>
            <person name="Drula E."/>
            <person name="Henrissat B."/>
            <person name="Kohler A."/>
            <person name="Grigoriev I.V."/>
            <person name="Martin F.M."/>
            <person name="Hacquard S."/>
        </authorList>
    </citation>
    <scope>NUCLEOTIDE SEQUENCE</scope>
    <source>
        <strain evidence="1">MPI-CAGE-CH-0230</strain>
    </source>
</reference>
<keyword evidence="2" id="KW-1185">Reference proteome</keyword>
<dbReference type="EMBL" id="JAGTJQ010000012">
    <property type="protein sequence ID" value="KAH7016521.1"/>
    <property type="molecule type" value="Genomic_DNA"/>
</dbReference>
<comment type="caution">
    <text evidence="1">The sequence shown here is derived from an EMBL/GenBank/DDBJ whole genome shotgun (WGS) entry which is preliminary data.</text>
</comment>
<accession>A0A9P8XWS6</accession>
<dbReference type="AlphaFoldDB" id="A0A9P8XWS6"/>
<evidence type="ECO:0000313" key="1">
    <source>
        <dbReference type="EMBL" id="KAH7016521.1"/>
    </source>
</evidence>
<dbReference type="Proteomes" id="UP000756346">
    <property type="component" value="Unassembled WGS sequence"/>
</dbReference>
<evidence type="ECO:0000313" key="2">
    <source>
        <dbReference type="Proteomes" id="UP000756346"/>
    </source>
</evidence>
<proteinExistence type="predicted"/>
<gene>
    <name evidence="1" type="ORF">B0I36DRAFT_436169</name>
</gene>
<sequence length="235" mass="27091">MVRVSAQYGCECTEAFLRPCSAIWALLQEGYSLERTGELQASWRDDCPLHKAFFIHKALVEARREKVKPEEEQSWAWLRHIICSRSYFVQQGHHESWLVLLRLWCMIITEDLSRVSYMASSQMTQAVQTATDMEGQVMREAYHHLFRWLIDCGGQNAGGPSHDENLTTTVMYQHLEHSPSIFSRFYPRPNDRRPLQTSAFDYATMPWEVRPLLGLALDPVVAPFASEPPASQSWA</sequence>
<organism evidence="1 2">
    <name type="scientific">Microdochium trichocladiopsis</name>
    <dbReference type="NCBI Taxonomy" id="1682393"/>
    <lineage>
        <taxon>Eukaryota</taxon>
        <taxon>Fungi</taxon>
        <taxon>Dikarya</taxon>
        <taxon>Ascomycota</taxon>
        <taxon>Pezizomycotina</taxon>
        <taxon>Sordariomycetes</taxon>
        <taxon>Xylariomycetidae</taxon>
        <taxon>Xylariales</taxon>
        <taxon>Microdochiaceae</taxon>
        <taxon>Microdochium</taxon>
    </lineage>
</organism>